<keyword evidence="1" id="KW-0808">Transferase</keyword>
<dbReference type="GO" id="GO:0032259">
    <property type="term" value="P:methylation"/>
    <property type="evidence" value="ECO:0007669"/>
    <property type="project" value="UniProtKB-KW"/>
</dbReference>
<reference evidence="1" key="1">
    <citation type="submission" date="2021-04" db="EMBL/GenBank/DDBJ databases">
        <title>Genome based classification of Actinospica acidithermotolerans sp. nov., an actinobacterium isolated from an Indonesian hot spring.</title>
        <authorList>
            <person name="Kusuma A.B."/>
            <person name="Putra K.E."/>
            <person name="Nafisah S."/>
            <person name="Loh J."/>
            <person name="Nouioui I."/>
            <person name="Goodfellow M."/>
        </authorList>
    </citation>
    <scope>NUCLEOTIDE SEQUENCE</scope>
    <source>
        <strain evidence="1">CSCA 57</strain>
    </source>
</reference>
<dbReference type="Gene3D" id="3.40.50.150">
    <property type="entry name" value="Vaccinia Virus protein VP39"/>
    <property type="match status" value="1"/>
</dbReference>
<sequence>MDAETHSDPWVSILGQRWQPPQVDPELPHPVRMWDYMIGGKDHYASDRVAVDYLATLWPDIFLSARAAEAYAERAATWIADGQGLRQFLQLGCAIPLKTPLDGIVHDFVPEAPYVYVTDDPLTAAHARAVLMARARGPMHVELGEFRDAAPLLASARLRELLDFSQPVGVVLVGMLDYTFSAERVRRSLLDIMAALAPGSQVVILHHLEFPPDVGRAVMGAMGENPAQFTPRSEAEVAALFEGFEFVPPGLVRATEWKPDGRGPGHDLSERCDKLGGVLIKR</sequence>
<evidence type="ECO:0000313" key="2">
    <source>
        <dbReference type="Proteomes" id="UP000675781"/>
    </source>
</evidence>
<proteinExistence type="predicted"/>
<dbReference type="InterPro" id="IPR029063">
    <property type="entry name" value="SAM-dependent_MTases_sf"/>
</dbReference>
<gene>
    <name evidence="1" type="ORF">KDL01_13260</name>
</gene>
<keyword evidence="1" id="KW-0489">Methyltransferase</keyword>
<name>A0A941IQI2_9ACTN</name>
<keyword evidence="2" id="KW-1185">Reference proteome</keyword>
<protein>
    <submittedName>
        <fullName evidence="1">SAM-dependent methyltransferase</fullName>
        <ecNumber evidence="1">2.1.1.-</ecNumber>
    </submittedName>
</protein>
<comment type="caution">
    <text evidence="1">The sequence shown here is derived from an EMBL/GenBank/DDBJ whole genome shotgun (WGS) entry which is preliminary data.</text>
</comment>
<accession>A0A941IQI2</accession>
<dbReference type="InterPro" id="IPR006764">
    <property type="entry name" value="SAM_dep_MeTrfase_SAV2177_type"/>
</dbReference>
<dbReference type="GO" id="GO:0008168">
    <property type="term" value="F:methyltransferase activity"/>
    <property type="evidence" value="ECO:0007669"/>
    <property type="project" value="UniProtKB-KW"/>
</dbReference>
<dbReference type="AlphaFoldDB" id="A0A941IQI2"/>
<dbReference type="Proteomes" id="UP000675781">
    <property type="component" value="Unassembled WGS sequence"/>
</dbReference>
<dbReference type="SUPFAM" id="SSF53335">
    <property type="entry name" value="S-adenosyl-L-methionine-dependent methyltransferases"/>
    <property type="match status" value="1"/>
</dbReference>
<dbReference type="PIRSF" id="PIRSF017393">
    <property type="entry name" value="MTase_SAV2177"/>
    <property type="match status" value="1"/>
</dbReference>
<dbReference type="Pfam" id="PF04672">
    <property type="entry name" value="Methyltransf_19"/>
    <property type="match status" value="1"/>
</dbReference>
<evidence type="ECO:0000313" key="1">
    <source>
        <dbReference type="EMBL" id="MBR7834237.1"/>
    </source>
</evidence>
<dbReference type="EC" id="2.1.1.-" evidence="1"/>
<dbReference type="RefSeq" id="WP_212528757.1">
    <property type="nucleotide sequence ID" value="NZ_JAGSOG010000052.1"/>
</dbReference>
<dbReference type="EMBL" id="JAGSOG010000052">
    <property type="protein sequence ID" value="MBR7834237.1"/>
    <property type="molecule type" value="Genomic_DNA"/>
</dbReference>
<organism evidence="1 2">
    <name type="scientific">Actinospica durhamensis</name>
    <dbReference type="NCBI Taxonomy" id="1508375"/>
    <lineage>
        <taxon>Bacteria</taxon>
        <taxon>Bacillati</taxon>
        <taxon>Actinomycetota</taxon>
        <taxon>Actinomycetes</taxon>
        <taxon>Catenulisporales</taxon>
        <taxon>Actinospicaceae</taxon>
        <taxon>Actinospica</taxon>
    </lineage>
</organism>